<dbReference type="InterPro" id="IPR002885">
    <property type="entry name" value="PPR_rpt"/>
</dbReference>
<dbReference type="Gene3D" id="1.25.40.10">
    <property type="entry name" value="Tetratricopeptide repeat domain"/>
    <property type="match status" value="4"/>
</dbReference>
<organism evidence="4 5">
    <name type="scientific">Genlisea aurea</name>
    <dbReference type="NCBI Taxonomy" id="192259"/>
    <lineage>
        <taxon>Eukaryota</taxon>
        <taxon>Viridiplantae</taxon>
        <taxon>Streptophyta</taxon>
        <taxon>Embryophyta</taxon>
        <taxon>Tracheophyta</taxon>
        <taxon>Spermatophyta</taxon>
        <taxon>Magnoliopsida</taxon>
        <taxon>eudicotyledons</taxon>
        <taxon>Gunneridae</taxon>
        <taxon>Pentapetalae</taxon>
        <taxon>asterids</taxon>
        <taxon>lamiids</taxon>
        <taxon>Lamiales</taxon>
        <taxon>Lentibulariaceae</taxon>
        <taxon>Genlisea</taxon>
    </lineage>
</organism>
<dbReference type="SUPFAM" id="SSF48452">
    <property type="entry name" value="TPR-like"/>
    <property type="match status" value="1"/>
</dbReference>
<dbReference type="GO" id="GO:0009451">
    <property type="term" value="P:RNA modification"/>
    <property type="evidence" value="ECO:0007669"/>
    <property type="project" value="InterPro"/>
</dbReference>
<name>S8EIJ6_9LAMI</name>
<gene>
    <name evidence="4" type="ORF">M569_02407</name>
</gene>
<evidence type="ECO:0000256" key="1">
    <source>
        <dbReference type="ARBA" id="ARBA00022737"/>
    </source>
</evidence>
<evidence type="ECO:0008006" key="6">
    <source>
        <dbReference type="Google" id="ProtNLM"/>
    </source>
</evidence>
<keyword evidence="1" id="KW-0677">Repeat</keyword>
<evidence type="ECO:0000256" key="3">
    <source>
        <dbReference type="SAM" id="MobiDB-lite"/>
    </source>
</evidence>
<comment type="caution">
    <text evidence="4">The sequence shown here is derived from an EMBL/GenBank/DDBJ whole genome shotgun (WGS) entry which is preliminary data.</text>
</comment>
<evidence type="ECO:0000313" key="5">
    <source>
        <dbReference type="Proteomes" id="UP000015453"/>
    </source>
</evidence>
<protein>
    <recommendedName>
        <fullName evidence="6">Pentatricopeptide repeat-containing protein</fullName>
    </recommendedName>
</protein>
<dbReference type="Pfam" id="PF20431">
    <property type="entry name" value="E_motif"/>
    <property type="match status" value="1"/>
</dbReference>
<feature type="non-terminal residue" evidence="4">
    <location>
        <position position="1"/>
    </location>
</feature>
<reference evidence="4 5" key="1">
    <citation type="journal article" date="2013" name="BMC Genomics">
        <title>The miniature genome of a carnivorous plant Genlisea aurea contains a low number of genes and short non-coding sequences.</title>
        <authorList>
            <person name="Leushkin E.V."/>
            <person name="Sutormin R.A."/>
            <person name="Nabieva E.R."/>
            <person name="Penin A.A."/>
            <person name="Kondrashov A.S."/>
            <person name="Logacheva M.D."/>
        </authorList>
    </citation>
    <scope>NUCLEOTIDE SEQUENCE [LARGE SCALE GENOMIC DNA]</scope>
</reference>
<feature type="repeat" description="PPR" evidence="2">
    <location>
        <begin position="335"/>
        <end position="369"/>
    </location>
</feature>
<feature type="non-terminal residue" evidence="4">
    <location>
        <position position="646"/>
    </location>
</feature>
<proteinExistence type="predicted"/>
<keyword evidence="5" id="KW-1185">Reference proteome</keyword>
<evidence type="ECO:0000313" key="4">
    <source>
        <dbReference type="EMBL" id="EPS72347.1"/>
    </source>
</evidence>
<dbReference type="PROSITE" id="PS51375">
    <property type="entry name" value="PPR"/>
    <property type="match status" value="4"/>
</dbReference>
<dbReference type="InterPro" id="IPR046848">
    <property type="entry name" value="E_motif"/>
</dbReference>
<evidence type="ECO:0000256" key="2">
    <source>
        <dbReference type="PROSITE-ProRule" id="PRU00708"/>
    </source>
</evidence>
<dbReference type="OrthoDB" id="185373at2759"/>
<dbReference type="FunFam" id="1.25.40.10:FF:000348">
    <property type="entry name" value="Pentatricopeptide repeat-containing protein chloroplastic"/>
    <property type="match status" value="1"/>
</dbReference>
<dbReference type="PANTHER" id="PTHR47926:SF436">
    <property type="entry name" value="PENTATRICOPEPTIDE REPEAT-CONTAINING PROTEIN ELI1, CHLOROPLASTIC-LIKE ISOFORM X2"/>
    <property type="match status" value="1"/>
</dbReference>
<feature type="region of interest" description="Disordered" evidence="3">
    <location>
        <begin position="10"/>
        <end position="30"/>
    </location>
</feature>
<dbReference type="FunFam" id="1.25.40.10:FF:000184">
    <property type="entry name" value="Pentatricopeptide repeat-containing protein, chloroplastic"/>
    <property type="match status" value="1"/>
</dbReference>
<dbReference type="Pfam" id="PF13041">
    <property type="entry name" value="PPR_2"/>
    <property type="match status" value="2"/>
</dbReference>
<dbReference type="AlphaFoldDB" id="S8EIJ6"/>
<dbReference type="PANTHER" id="PTHR47926">
    <property type="entry name" value="PENTATRICOPEPTIDE REPEAT-CONTAINING PROTEIN"/>
    <property type="match status" value="1"/>
</dbReference>
<dbReference type="EMBL" id="AUSU01000870">
    <property type="protein sequence ID" value="EPS72347.1"/>
    <property type="molecule type" value="Genomic_DNA"/>
</dbReference>
<sequence>IERRCRPRRLRFHTDSRRSHRKPAPPPNWKTSHEFVLSNPTLSLLETKCQSMSQLKQIQSQITVSDLSSDALAFSRLIAFSALSPAGNLDYSKALLFSMPNPNAFSWNVVIRAFAGRSVSEAFLLYRQMLAVSPLRPDRYTFPVLLKTCAGNPCLFRVGLQIIAHVLKMNHRGNVFVHNALIHFLITSGELNSARKVFDESPVRDLVSWNSLINGYARSGKPDEALRIYRAMEDRPDDVTMIGVVTACTQLRDLKLGSETHHHIVNHGLKLTAPLVNALLDMYMKCGAADRAERLFRRMEARNAVSWTTMVVGYARQGRLDVARRVFDEMPDKDDAVPWNALMSGYVETQSHREALSLFNEMIASGIDPDEVTMTSCLSACTHLGALDVGVWIHRYVEKRRIPVNVVLGTALVDMYAKCGNISKALRVFDEIPARNALTYTAVICGSALHGDASDALSLFRRMLRDGLQPDEVTLLGVLTACCHGGLVEEGKAAFSDMRSKYNIPPQIKHYSVMVDLLGRAGLLDEAAELLESMPAEPDSAVWGALFFACRLHGKLELGERAARKLMELDPGDSGIYVLLSNMYKEANKRDEAEEVRRLMRQRGVDKTPGCSSIEVNGNLYEFTVRDKSHPRTEQIIKCLELLLLQ</sequence>
<dbReference type="NCBIfam" id="TIGR00756">
    <property type="entry name" value="PPR"/>
    <property type="match status" value="4"/>
</dbReference>
<feature type="repeat" description="PPR" evidence="2">
    <location>
        <begin position="436"/>
        <end position="470"/>
    </location>
</feature>
<feature type="repeat" description="PPR" evidence="2">
    <location>
        <begin position="205"/>
        <end position="235"/>
    </location>
</feature>
<dbReference type="Pfam" id="PF01535">
    <property type="entry name" value="PPR"/>
    <property type="match status" value="5"/>
</dbReference>
<dbReference type="GO" id="GO:0003723">
    <property type="term" value="F:RNA binding"/>
    <property type="evidence" value="ECO:0007669"/>
    <property type="project" value="InterPro"/>
</dbReference>
<feature type="repeat" description="PPR" evidence="2">
    <location>
        <begin position="303"/>
        <end position="333"/>
    </location>
</feature>
<dbReference type="InterPro" id="IPR046960">
    <property type="entry name" value="PPR_At4g14850-like_plant"/>
</dbReference>
<dbReference type="InterPro" id="IPR011990">
    <property type="entry name" value="TPR-like_helical_dom_sf"/>
</dbReference>
<dbReference type="Proteomes" id="UP000015453">
    <property type="component" value="Unassembled WGS sequence"/>
</dbReference>
<accession>S8EIJ6</accession>